<dbReference type="RefSeq" id="WP_163732407.1">
    <property type="nucleotide sequence ID" value="NZ_JAAGOA010000002.1"/>
</dbReference>
<dbReference type="SUPFAM" id="SSF52467">
    <property type="entry name" value="DHS-like NAD/FAD-binding domain"/>
    <property type="match status" value="1"/>
</dbReference>
<accession>A0A6L9S252</accession>
<dbReference type="Proteomes" id="UP000475214">
    <property type="component" value="Unassembled WGS sequence"/>
</dbReference>
<name>A0A6L9S252_9ACTN</name>
<proteinExistence type="inferred from homology"/>
<gene>
    <name evidence="3" type="ORF">G1H10_02835</name>
</gene>
<dbReference type="GO" id="GO:0050660">
    <property type="term" value="F:flavin adenine dinucleotide binding"/>
    <property type="evidence" value="ECO:0007669"/>
    <property type="project" value="TreeGrafter"/>
</dbReference>
<dbReference type="GO" id="GO:0003984">
    <property type="term" value="F:acetolactate synthase activity"/>
    <property type="evidence" value="ECO:0007669"/>
    <property type="project" value="TreeGrafter"/>
</dbReference>
<sequence length="187" mass="20068">MSRTEEPDMRVAGPAPGAVPRLAELLRVARRPVFIAGRDARPTGTRNALIQLAAFSGSLLATSAAARDLFDGEPWSIDVSGGSSARLADDLIRTADLVVGWGMSHDARTLRHGAPLSAEATVVRIDQNADVFGDYAPVDVILVGDVRSIAEATVDALRSHPRTTLSWRTPELRRDLARRQLALAPQT</sequence>
<keyword evidence="4" id="KW-1185">Reference proteome</keyword>
<feature type="domain" description="Thiamine pyrophosphate enzyme central" evidence="2">
    <location>
        <begin position="21"/>
        <end position="152"/>
    </location>
</feature>
<dbReference type="Gene3D" id="3.40.50.1220">
    <property type="entry name" value="TPP-binding domain"/>
    <property type="match status" value="1"/>
</dbReference>
<dbReference type="PANTHER" id="PTHR18968:SF9">
    <property type="entry name" value="3D-(3,5_4)-TRIHYDROXYCYCLOHEXANE-1,2-DIONE HYDROLASE"/>
    <property type="match status" value="1"/>
</dbReference>
<evidence type="ECO:0000259" key="2">
    <source>
        <dbReference type="Pfam" id="PF00205"/>
    </source>
</evidence>
<dbReference type="InterPro" id="IPR029035">
    <property type="entry name" value="DHS-like_NAD/FAD-binding_dom"/>
</dbReference>
<dbReference type="EMBL" id="JAAGOA010000002">
    <property type="protein sequence ID" value="NED99098.1"/>
    <property type="molecule type" value="Genomic_DNA"/>
</dbReference>
<organism evidence="3 4">
    <name type="scientific">Phytoactinopolyspora halotolerans</name>
    <dbReference type="NCBI Taxonomy" id="1981512"/>
    <lineage>
        <taxon>Bacteria</taxon>
        <taxon>Bacillati</taxon>
        <taxon>Actinomycetota</taxon>
        <taxon>Actinomycetes</taxon>
        <taxon>Jiangellales</taxon>
        <taxon>Jiangellaceae</taxon>
        <taxon>Phytoactinopolyspora</taxon>
    </lineage>
</organism>
<dbReference type="GO" id="GO:0000287">
    <property type="term" value="F:magnesium ion binding"/>
    <property type="evidence" value="ECO:0007669"/>
    <property type="project" value="InterPro"/>
</dbReference>
<dbReference type="GO" id="GO:0009099">
    <property type="term" value="P:L-valine biosynthetic process"/>
    <property type="evidence" value="ECO:0007669"/>
    <property type="project" value="TreeGrafter"/>
</dbReference>
<evidence type="ECO:0000256" key="1">
    <source>
        <dbReference type="ARBA" id="ARBA00007812"/>
    </source>
</evidence>
<dbReference type="AlphaFoldDB" id="A0A6L9S252"/>
<dbReference type="InterPro" id="IPR045229">
    <property type="entry name" value="TPP_enz"/>
</dbReference>
<dbReference type="PANTHER" id="PTHR18968">
    <property type="entry name" value="THIAMINE PYROPHOSPHATE ENZYMES"/>
    <property type="match status" value="1"/>
</dbReference>
<dbReference type="InterPro" id="IPR012000">
    <property type="entry name" value="Thiamin_PyroP_enz_cen_dom"/>
</dbReference>
<dbReference type="GO" id="GO:0009097">
    <property type="term" value="P:isoleucine biosynthetic process"/>
    <property type="evidence" value="ECO:0007669"/>
    <property type="project" value="TreeGrafter"/>
</dbReference>
<protein>
    <recommendedName>
        <fullName evidence="2">Thiamine pyrophosphate enzyme central domain-containing protein</fullName>
    </recommendedName>
</protein>
<evidence type="ECO:0000313" key="4">
    <source>
        <dbReference type="Proteomes" id="UP000475214"/>
    </source>
</evidence>
<comment type="similarity">
    <text evidence="1">Belongs to the TPP enzyme family.</text>
</comment>
<dbReference type="GO" id="GO:0030976">
    <property type="term" value="F:thiamine pyrophosphate binding"/>
    <property type="evidence" value="ECO:0007669"/>
    <property type="project" value="InterPro"/>
</dbReference>
<comment type="caution">
    <text evidence="3">The sequence shown here is derived from an EMBL/GenBank/DDBJ whole genome shotgun (WGS) entry which is preliminary data.</text>
</comment>
<dbReference type="Pfam" id="PF00205">
    <property type="entry name" value="TPP_enzyme_M"/>
    <property type="match status" value="1"/>
</dbReference>
<dbReference type="GO" id="GO:0005948">
    <property type="term" value="C:acetolactate synthase complex"/>
    <property type="evidence" value="ECO:0007669"/>
    <property type="project" value="TreeGrafter"/>
</dbReference>
<evidence type="ECO:0000313" key="3">
    <source>
        <dbReference type="EMBL" id="NED99098.1"/>
    </source>
</evidence>
<reference evidence="3 4" key="1">
    <citation type="submission" date="2020-02" db="EMBL/GenBank/DDBJ databases">
        <authorList>
            <person name="Li X.-J."/>
            <person name="Han X.-M."/>
        </authorList>
    </citation>
    <scope>NUCLEOTIDE SEQUENCE [LARGE SCALE GENOMIC DNA]</scope>
    <source>
        <strain evidence="3 4">CCTCC AB 2017055</strain>
    </source>
</reference>